<keyword evidence="3" id="KW-1185">Reference proteome</keyword>
<feature type="compositionally biased region" description="Basic and acidic residues" evidence="1">
    <location>
        <begin position="1"/>
        <end position="22"/>
    </location>
</feature>
<organism evidence="2 3">
    <name type="scientific">Streptomyces marokkonensis</name>
    <dbReference type="NCBI Taxonomy" id="324855"/>
    <lineage>
        <taxon>Bacteria</taxon>
        <taxon>Bacillati</taxon>
        <taxon>Actinomycetota</taxon>
        <taxon>Actinomycetes</taxon>
        <taxon>Kitasatosporales</taxon>
        <taxon>Streptomycetaceae</taxon>
        <taxon>Streptomyces</taxon>
    </lineage>
</organism>
<gene>
    <name evidence="2" type="ORF">GCM10022384_54220</name>
</gene>
<feature type="compositionally biased region" description="Polar residues" evidence="1">
    <location>
        <begin position="38"/>
        <end position="64"/>
    </location>
</feature>
<accession>A0ABP7RPB2</accession>
<feature type="region of interest" description="Disordered" evidence="1">
    <location>
        <begin position="1"/>
        <end position="93"/>
    </location>
</feature>
<sequence>MDQDSRNRDGVTPHATTLHDSDASWVSHLQDSDPVNPKQPTTSTNTLNPRCLTPLSQNERSQPGRQKGGVGAPGGSVTARVPTRRQGAGAGGT</sequence>
<reference evidence="3" key="1">
    <citation type="journal article" date="2019" name="Int. J. Syst. Evol. Microbiol.">
        <title>The Global Catalogue of Microorganisms (GCM) 10K type strain sequencing project: providing services to taxonomists for standard genome sequencing and annotation.</title>
        <authorList>
            <consortium name="The Broad Institute Genomics Platform"/>
            <consortium name="The Broad Institute Genome Sequencing Center for Infectious Disease"/>
            <person name="Wu L."/>
            <person name="Ma J."/>
        </authorList>
    </citation>
    <scope>NUCLEOTIDE SEQUENCE [LARGE SCALE GENOMIC DNA]</scope>
    <source>
        <strain evidence="3">JCM 17027</strain>
    </source>
</reference>
<evidence type="ECO:0000313" key="3">
    <source>
        <dbReference type="Proteomes" id="UP001500034"/>
    </source>
</evidence>
<evidence type="ECO:0000256" key="1">
    <source>
        <dbReference type="SAM" id="MobiDB-lite"/>
    </source>
</evidence>
<evidence type="ECO:0000313" key="2">
    <source>
        <dbReference type="EMBL" id="GAA4000393.1"/>
    </source>
</evidence>
<name>A0ABP7RPB2_9ACTN</name>
<dbReference type="Proteomes" id="UP001500034">
    <property type="component" value="Unassembled WGS sequence"/>
</dbReference>
<dbReference type="EMBL" id="BAABCQ010000138">
    <property type="protein sequence ID" value="GAA4000393.1"/>
    <property type="molecule type" value="Genomic_DNA"/>
</dbReference>
<protein>
    <submittedName>
        <fullName evidence="2">Uncharacterized protein</fullName>
    </submittedName>
</protein>
<comment type="caution">
    <text evidence="2">The sequence shown here is derived from an EMBL/GenBank/DDBJ whole genome shotgun (WGS) entry which is preliminary data.</text>
</comment>
<proteinExistence type="predicted"/>